<keyword evidence="3" id="KW-0560">Oxidoreductase</keyword>
<dbReference type="Proteomes" id="UP000178583">
    <property type="component" value="Unassembled WGS sequence"/>
</dbReference>
<accession>A0A1F5E4Q3</accession>
<dbReference type="InterPro" id="IPR002734">
    <property type="entry name" value="RibDG_C"/>
</dbReference>
<comment type="caution">
    <text evidence="5">The sequence shown here is derived from an EMBL/GenBank/DDBJ whole genome shotgun (WGS) entry which is preliminary data.</text>
</comment>
<evidence type="ECO:0000313" key="6">
    <source>
        <dbReference type="Proteomes" id="UP000178583"/>
    </source>
</evidence>
<sequence length="230" mass="26061">MVRPKTQLFMLISLDGKISTGDTDILDVDKDFPKIKGVKEGLYQYYDIEKTTDIHSLNSGRVLAKIGMNDPKKDIIKTIVRFIVIDNSHLTLTGVDNMLNRSKTLYLVTSNPKHPAFKRNNAENLEIIFYKNKIDFTDLFEKLGSKYRIKRITIQTGGTLNAEFLRLGLIDKISVVIAPALIGGKDTSTLIDGESLNTINDLSMIRALELEKITRLKDSYIHLRYKALNN</sequence>
<dbReference type="SUPFAM" id="SSF53597">
    <property type="entry name" value="Dihydrofolate reductase-like"/>
    <property type="match status" value="1"/>
</dbReference>
<dbReference type="PANTHER" id="PTHR38011:SF7">
    <property type="entry name" value="2,5-DIAMINO-6-RIBOSYLAMINO-4(3H)-PYRIMIDINONE 5'-PHOSPHATE REDUCTASE"/>
    <property type="match status" value="1"/>
</dbReference>
<proteinExistence type="predicted"/>
<name>A0A1F5E4Q3_9BACT</name>
<organism evidence="5 6">
    <name type="scientific">Candidatus Berkelbacteria bacterium RIFOXYA2_FULL_43_10</name>
    <dbReference type="NCBI Taxonomy" id="1797472"/>
    <lineage>
        <taxon>Bacteria</taxon>
        <taxon>Candidatus Berkelbacteria</taxon>
    </lineage>
</organism>
<evidence type="ECO:0000256" key="1">
    <source>
        <dbReference type="ARBA" id="ARBA00005104"/>
    </source>
</evidence>
<dbReference type="InterPro" id="IPR050765">
    <property type="entry name" value="Riboflavin_Biosynth_HTPR"/>
</dbReference>
<evidence type="ECO:0000313" key="5">
    <source>
        <dbReference type="EMBL" id="OGD62387.1"/>
    </source>
</evidence>
<gene>
    <name evidence="5" type="ORF">A2215_03035</name>
</gene>
<evidence type="ECO:0000256" key="3">
    <source>
        <dbReference type="ARBA" id="ARBA00023002"/>
    </source>
</evidence>
<dbReference type="PANTHER" id="PTHR38011">
    <property type="entry name" value="DIHYDROFOLATE REDUCTASE FAMILY PROTEIN (AFU_ORTHOLOGUE AFUA_8G06820)"/>
    <property type="match status" value="1"/>
</dbReference>
<evidence type="ECO:0000256" key="2">
    <source>
        <dbReference type="ARBA" id="ARBA00022857"/>
    </source>
</evidence>
<dbReference type="GO" id="GO:0009231">
    <property type="term" value="P:riboflavin biosynthetic process"/>
    <property type="evidence" value="ECO:0007669"/>
    <property type="project" value="InterPro"/>
</dbReference>
<dbReference type="EMBL" id="MEZY01000050">
    <property type="protein sequence ID" value="OGD62387.1"/>
    <property type="molecule type" value="Genomic_DNA"/>
</dbReference>
<reference evidence="5 6" key="1">
    <citation type="journal article" date="2016" name="Nat. Commun.">
        <title>Thousands of microbial genomes shed light on interconnected biogeochemical processes in an aquifer system.</title>
        <authorList>
            <person name="Anantharaman K."/>
            <person name="Brown C.T."/>
            <person name="Hug L.A."/>
            <person name="Sharon I."/>
            <person name="Castelle C.J."/>
            <person name="Probst A.J."/>
            <person name="Thomas B.C."/>
            <person name="Singh A."/>
            <person name="Wilkins M.J."/>
            <person name="Karaoz U."/>
            <person name="Brodie E.L."/>
            <person name="Williams K.H."/>
            <person name="Hubbard S.S."/>
            <person name="Banfield J.F."/>
        </authorList>
    </citation>
    <scope>NUCLEOTIDE SEQUENCE [LARGE SCALE GENOMIC DNA]</scope>
</reference>
<dbReference type="GO" id="GO:0008703">
    <property type="term" value="F:5-amino-6-(5-phosphoribosylamino)uracil reductase activity"/>
    <property type="evidence" value="ECO:0007669"/>
    <property type="project" value="InterPro"/>
</dbReference>
<dbReference type="Pfam" id="PF01872">
    <property type="entry name" value="RibD_C"/>
    <property type="match status" value="1"/>
</dbReference>
<dbReference type="AlphaFoldDB" id="A0A1F5E4Q3"/>
<feature type="domain" description="Bacterial bifunctional deaminase-reductase C-terminal" evidence="4">
    <location>
        <begin position="4"/>
        <end position="217"/>
    </location>
</feature>
<comment type="pathway">
    <text evidence="1">Cofactor biosynthesis; riboflavin biosynthesis.</text>
</comment>
<evidence type="ECO:0000259" key="4">
    <source>
        <dbReference type="Pfam" id="PF01872"/>
    </source>
</evidence>
<dbReference type="InterPro" id="IPR024072">
    <property type="entry name" value="DHFR-like_dom_sf"/>
</dbReference>
<dbReference type="STRING" id="1797472.A2215_03035"/>
<protein>
    <submittedName>
        <fullName evidence="5">Deaminase</fullName>
    </submittedName>
</protein>
<dbReference type="Gene3D" id="3.40.430.10">
    <property type="entry name" value="Dihydrofolate Reductase, subunit A"/>
    <property type="match status" value="1"/>
</dbReference>
<keyword evidence="2" id="KW-0521">NADP</keyword>